<dbReference type="EMBL" id="LQYE01000032">
    <property type="protein sequence ID" value="OAT66380.1"/>
    <property type="molecule type" value="Genomic_DNA"/>
</dbReference>
<organism evidence="2 3">
    <name type="scientific">Mycobacteroides immunogenum</name>
    <dbReference type="NCBI Taxonomy" id="83262"/>
    <lineage>
        <taxon>Bacteria</taxon>
        <taxon>Bacillati</taxon>
        <taxon>Actinomycetota</taxon>
        <taxon>Actinomycetes</taxon>
        <taxon>Mycobacteriales</taxon>
        <taxon>Mycobacteriaceae</taxon>
        <taxon>Mycobacteroides</taxon>
    </lineage>
</organism>
<dbReference type="Proteomes" id="UP000186919">
    <property type="component" value="Unassembled WGS sequence"/>
</dbReference>
<comment type="caution">
    <text evidence="2">The sequence shown here is derived from an EMBL/GenBank/DDBJ whole genome shotgun (WGS) entry which is preliminary data.</text>
</comment>
<proteinExistence type="predicted"/>
<dbReference type="RefSeq" id="WP_131809371.1">
    <property type="nucleotide sequence ID" value="NZ_LQYE01000032.1"/>
</dbReference>
<name>A0A179V390_9MYCO</name>
<protein>
    <submittedName>
        <fullName evidence="2">Uncharacterized protein</fullName>
    </submittedName>
</protein>
<evidence type="ECO:0000313" key="2">
    <source>
        <dbReference type="EMBL" id="OAT66380.1"/>
    </source>
</evidence>
<accession>A0A179V390</accession>
<dbReference type="AlphaFoldDB" id="A0A179V390"/>
<evidence type="ECO:0000256" key="1">
    <source>
        <dbReference type="SAM" id="MobiDB-lite"/>
    </source>
</evidence>
<sequence>MAATTDRLATLVAMVGVGRRIKGLVTAAGLFALVLGCTGAPDRHEEAARLESALRQMPGVDRASVAYENAFARGATLGIDVAMPTATETQIGDVVSALGRLKGHDFDGFYQWTNITVTQRNRLLVRPGTDPDVAALTTQVGQLRAVEAAFPGEKIEQYAGIDITELTMPVPEALARVRTAVGSAPIEVVVKPKRASDEPIWSVQFPFSAGHETAIRQRLGQMPITVGGVWVGEAGYLTRLTADIRHRQTAYDDLAAAIVASGAGRDRPMNLLWAAQDGPQERDRPTFHGEVSVGSCDYGSNDTGQPDPKYYTPDAIDVQKRIRERFDTCPR</sequence>
<evidence type="ECO:0000313" key="3">
    <source>
        <dbReference type="Proteomes" id="UP000186919"/>
    </source>
</evidence>
<reference evidence="2 3" key="1">
    <citation type="submission" date="2016-01" db="EMBL/GenBank/DDBJ databases">
        <title>Mycobacterium immunogenum strain CD11_6 genome sequencing and assembly.</title>
        <authorList>
            <person name="Kaur G."/>
            <person name="Nair G.R."/>
            <person name="Mayilraj S."/>
        </authorList>
    </citation>
    <scope>NUCLEOTIDE SEQUENCE [LARGE SCALE GENOMIC DNA]</scope>
    <source>
        <strain evidence="2 3">CD11-6</strain>
    </source>
</reference>
<feature type="region of interest" description="Disordered" evidence="1">
    <location>
        <begin position="279"/>
        <end position="312"/>
    </location>
</feature>
<gene>
    <name evidence="2" type="ORF">AWB85_16740</name>
</gene>